<gene>
    <name evidence="1" type="ORF">M5D96_011296</name>
</gene>
<comment type="caution">
    <text evidence="1">The sequence shown here is derived from an EMBL/GenBank/DDBJ whole genome shotgun (WGS) entry which is preliminary data.</text>
</comment>
<dbReference type="Proteomes" id="UP001059596">
    <property type="component" value="Unassembled WGS sequence"/>
</dbReference>
<accession>A0A9P9YFP5</accession>
<name>A0A9P9YFP5_9MUSC</name>
<proteinExistence type="predicted"/>
<dbReference type="AlphaFoldDB" id="A0A9P9YFP5"/>
<reference evidence="1" key="1">
    <citation type="journal article" date="2023" name="Genome Biol. Evol.">
        <title>Long-read-based Genome Assembly of Drosophila gunungcola Reveals Fewer Chemosensory Genes in Flower-breeding Species.</title>
        <authorList>
            <person name="Negi A."/>
            <person name="Liao B.Y."/>
            <person name="Yeh S.D."/>
        </authorList>
    </citation>
    <scope>NUCLEOTIDE SEQUENCE</scope>
    <source>
        <strain evidence="1">Sukarami</strain>
    </source>
</reference>
<keyword evidence="2" id="KW-1185">Reference proteome</keyword>
<evidence type="ECO:0000313" key="1">
    <source>
        <dbReference type="EMBL" id="KAI8035865.1"/>
    </source>
</evidence>
<organism evidence="1 2">
    <name type="scientific">Drosophila gunungcola</name>
    <name type="common">fruit fly</name>
    <dbReference type="NCBI Taxonomy" id="103775"/>
    <lineage>
        <taxon>Eukaryota</taxon>
        <taxon>Metazoa</taxon>
        <taxon>Ecdysozoa</taxon>
        <taxon>Arthropoda</taxon>
        <taxon>Hexapoda</taxon>
        <taxon>Insecta</taxon>
        <taxon>Pterygota</taxon>
        <taxon>Neoptera</taxon>
        <taxon>Endopterygota</taxon>
        <taxon>Diptera</taxon>
        <taxon>Brachycera</taxon>
        <taxon>Muscomorpha</taxon>
        <taxon>Ephydroidea</taxon>
        <taxon>Drosophilidae</taxon>
        <taxon>Drosophila</taxon>
        <taxon>Sophophora</taxon>
    </lineage>
</organism>
<dbReference type="EMBL" id="JAMKOV010000028">
    <property type="protein sequence ID" value="KAI8035865.1"/>
    <property type="molecule type" value="Genomic_DNA"/>
</dbReference>
<sequence length="68" mass="7749">MPRKKPKVDTLEEIETSIKLLCDQSNNHMKVRAYDKALFGYNQWSGLKVATHLEAIVLGIHTDEKHGT</sequence>
<evidence type="ECO:0000313" key="2">
    <source>
        <dbReference type="Proteomes" id="UP001059596"/>
    </source>
</evidence>
<protein>
    <submittedName>
        <fullName evidence="1">Uncharacterized protein</fullName>
    </submittedName>
</protein>